<evidence type="ECO:0000256" key="3">
    <source>
        <dbReference type="ARBA" id="ARBA00011738"/>
    </source>
</evidence>
<comment type="pathway">
    <text evidence="11">Amino-acid degradation; L-tryptophan degradation via kynurenine pathway; L-kynurenine from L-tryptophan: step 2/2.</text>
</comment>
<evidence type="ECO:0000256" key="11">
    <source>
        <dbReference type="ARBA" id="ARBA00060547"/>
    </source>
</evidence>
<dbReference type="PANTHER" id="PTHR31118:SF12">
    <property type="entry name" value="CYCLASE-LIKE PROTEIN 2"/>
    <property type="match status" value="1"/>
</dbReference>
<proteinExistence type="predicted"/>
<evidence type="ECO:0000256" key="10">
    <source>
        <dbReference type="ARBA" id="ARBA00048496"/>
    </source>
</evidence>
<dbReference type="EMBL" id="AP026818">
    <property type="protein sequence ID" value="BDR81565.1"/>
    <property type="molecule type" value="Genomic_DNA"/>
</dbReference>
<evidence type="ECO:0000313" key="12">
    <source>
        <dbReference type="EMBL" id="BDR81565.1"/>
    </source>
</evidence>
<dbReference type="GO" id="GO:0004061">
    <property type="term" value="F:arylformamidase activity"/>
    <property type="evidence" value="ECO:0007669"/>
    <property type="project" value="UniProtKB-EC"/>
</dbReference>
<comment type="cofactor">
    <cofactor evidence="1">
        <name>Zn(2+)</name>
        <dbReference type="ChEBI" id="CHEBI:29105"/>
    </cofactor>
</comment>
<dbReference type="AlphaFoldDB" id="A0A4Q0VE05"/>
<accession>A0A4Q0VE05</accession>
<dbReference type="FunFam" id="3.50.30.50:FF:000001">
    <property type="entry name" value="Kynurenine formamidase"/>
    <property type="match status" value="1"/>
</dbReference>
<dbReference type="InterPro" id="IPR037175">
    <property type="entry name" value="KFase_sf"/>
</dbReference>
<gene>
    <name evidence="13" type="ORF">DP130_02750</name>
    <name evidence="12" type="ORF">K234311028_18110</name>
</gene>
<organism evidence="13 14">
    <name type="scientific">Clostridium tetani</name>
    <dbReference type="NCBI Taxonomy" id="1513"/>
    <lineage>
        <taxon>Bacteria</taxon>
        <taxon>Bacillati</taxon>
        <taxon>Bacillota</taxon>
        <taxon>Clostridia</taxon>
        <taxon>Eubacteriales</taxon>
        <taxon>Clostridiaceae</taxon>
        <taxon>Clostridium</taxon>
    </lineage>
</organism>
<dbReference type="GO" id="GO:0046872">
    <property type="term" value="F:metal ion binding"/>
    <property type="evidence" value="ECO:0007669"/>
    <property type="project" value="UniProtKB-KW"/>
</dbReference>
<dbReference type="EC" id="3.5.1.9" evidence="4"/>
<comment type="function">
    <text evidence="2">Catalyzes the hydrolysis of N-formyl-L-kynurenine to L-kynurenine, the second step in the kynurenine pathway of tryptophan degradation.</text>
</comment>
<evidence type="ECO:0000256" key="7">
    <source>
        <dbReference type="ARBA" id="ARBA00022801"/>
    </source>
</evidence>
<sequence length="206" mass="23701">MKIIDISKTISEDMVVYKNRDSKRIKRTIAMDYEKGHYYESRVDFDMHCGTHIDAPLHMIKGGNTIENIDLSKVIGHCKVFDLTNIEKYIVKDNIKDLDIKENDIIIFKTKNSYDIEYNPKFVYIEEDAAKYLVDIGIKCIGIDAMSLERDKPHHPSHKVILEKGIVIIEDLQLKDVEEGNYFLSCLPLKIKGSEASPVRAVLIKN</sequence>
<reference evidence="13 14" key="1">
    <citation type="submission" date="2018-06" db="EMBL/GenBank/DDBJ databases">
        <title>Genome conservation of Clostridium tetani.</title>
        <authorList>
            <person name="Bruggemann H."/>
            <person name="Popoff M.R."/>
        </authorList>
    </citation>
    <scope>NUCLEOTIDE SEQUENCE [LARGE SCALE GENOMIC DNA]</scope>
    <source>
        <strain evidence="13 14">2017.061</strain>
    </source>
</reference>
<evidence type="ECO:0000256" key="9">
    <source>
        <dbReference type="ARBA" id="ARBA00023079"/>
    </source>
</evidence>
<evidence type="ECO:0000256" key="2">
    <source>
        <dbReference type="ARBA" id="ARBA00002204"/>
    </source>
</evidence>
<dbReference type="Proteomes" id="UP001321763">
    <property type="component" value="Chromosome"/>
</dbReference>
<evidence type="ECO:0000313" key="15">
    <source>
        <dbReference type="Proteomes" id="UP001321763"/>
    </source>
</evidence>
<comment type="catalytic activity">
    <reaction evidence="10">
        <text>N-formyl-L-kynurenine + H2O = L-kynurenine + formate + H(+)</text>
        <dbReference type="Rhea" id="RHEA:13009"/>
        <dbReference type="ChEBI" id="CHEBI:15377"/>
        <dbReference type="ChEBI" id="CHEBI:15378"/>
        <dbReference type="ChEBI" id="CHEBI:15740"/>
        <dbReference type="ChEBI" id="CHEBI:57959"/>
        <dbReference type="ChEBI" id="CHEBI:58629"/>
        <dbReference type="EC" id="3.5.1.9"/>
    </reaction>
</comment>
<keyword evidence="8" id="KW-0862">Zinc</keyword>
<evidence type="ECO:0000256" key="5">
    <source>
        <dbReference type="ARBA" id="ARBA00014889"/>
    </source>
</evidence>
<reference evidence="12 15" key="2">
    <citation type="submission" date="2022-09" db="EMBL/GenBank/DDBJ databases">
        <title>complete genome sequences of Clostridium tetani str. KHSU-234311-028 isolated from soil.</title>
        <authorList>
            <person name="Sekizuka T."/>
            <person name="Shitada C."/>
            <person name="Takahashi M."/>
            <person name="Kuroda M."/>
        </authorList>
    </citation>
    <scope>NUCLEOTIDE SEQUENCE [LARGE SCALE GENOMIC DNA]</scope>
    <source>
        <strain evidence="12 15">KHSU-234311-028</strain>
    </source>
</reference>
<dbReference type="Gene3D" id="3.50.30.50">
    <property type="entry name" value="Putative cyclase"/>
    <property type="match status" value="1"/>
</dbReference>
<keyword evidence="6" id="KW-0479">Metal-binding</keyword>
<comment type="subunit">
    <text evidence="3">Homodimer.</text>
</comment>
<evidence type="ECO:0000256" key="8">
    <source>
        <dbReference type="ARBA" id="ARBA00022833"/>
    </source>
</evidence>
<evidence type="ECO:0000256" key="4">
    <source>
        <dbReference type="ARBA" id="ARBA00012930"/>
    </source>
</evidence>
<dbReference type="InterPro" id="IPR007325">
    <property type="entry name" value="KFase/CYL"/>
</dbReference>
<dbReference type="Proteomes" id="UP000290921">
    <property type="component" value="Unassembled WGS sequence"/>
</dbReference>
<dbReference type="Pfam" id="PF04199">
    <property type="entry name" value="Cyclase"/>
    <property type="match status" value="1"/>
</dbReference>
<keyword evidence="9" id="KW-0823">Tryptophan catabolism</keyword>
<evidence type="ECO:0000256" key="1">
    <source>
        <dbReference type="ARBA" id="ARBA00001947"/>
    </source>
</evidence>
<name>A0A4Q0VE05_CLOTA</name>
<dbReference type="RefSeq" id="WP_129029836.1">
    <property type="nucleotide sequence ID" value="NZ_AP026806.1"/>
</dbReference>
<dbReference type="PANTHER" id="PTHR31118">
    <property type="entry name" value="CYCLASE-LIKE PROTEIN 2"/>
    <property type="match status" value="1"/>
</dbReference>
<evidence type="ECO:0000313" key="14">
    <source>
        <dbReference type="Proteomes" id="UP000290921"/>
    </source>
</evidence>
<evidence type="ECO:0000256" key="6">
    <source>
        <dbReference type="ARBA" id="ARBA00022723"/>
    </source>
</evidence>
<evidence type="ECO:0000313" key="13">
    <source>
        <dbReference type="EMBL" id="RXI49923.1"/>
    </source>
</evidence>
<dbReference type="SUPFAM" id="SSF102198">
    <property type="entry name" value="Putative cyclase"/>
    <property type="match status" value="1"/>
</dbReference>
<protein>
    <recommendedName>
        <fullName evidence="5">Kynurenine formamidase</fullName>
        <ecNumber evidence="4">3.5.1.9</ecNumber>
    </recommendedName>
</protein>
<dbReference type="EMBL" id="QMAP01000002">
    <property type="protein sequence ID" value="RXI49923.1"/>
    <property type="molecule type" value="Genomic_DNA"/>
</dbReference>
<dbReference type="GO" id="GO:0019441">
    <property type="term" value="P:L-tryptophan catabolic process to kynurenine"/>
    <property type="evidence" value="ECO:0007669"/>
    <property type="project" value="InterPro"/>
</dbReference>
<keyword evidence="7" id="KW-0378">Hydrolase</keyword>